<accession>A0AAD1XF35</accession>
<protein>
    <submittedName>
        <fullName evidence="2">Uncharacterized protein</fullName>
    </submittedName>
</protein>
<dbReference type="EMBL" id="CAMPGE010010225">
    <property type="protein sequence ID" value="CAI2369072.1"/>
    <property type="molecule type" value="Genomic_DNA"/>
</dbReference>
<evidence type="ECO:0000313" key="3">
    <source>
        <dbReference type="Proteomes" id="UP001295684"/>
    </source>
</evidence>
<evidence type="ECO:0000256" key="1">
    <source>
        <dbReference type="SAM" id="MobiDB-lite"/>
    </source>
</evidence>
<organism evidence="2 3">
    <name type="scientific">Euplotes crassus</name>
    <dbReference type="NCBI Taxonomy" id="5936"/>
    <lineage>
        <taxon>Eukaryota</taxon>
        <taxon>Sar</taxon>
        <taxon>Alveolata</taxon>
        <taxon>Ciliophora</taxon>
        <taxon>Intramacronucleata</taxon>
        <taxon>Spirotrichea</taxon>
        <taxon>Hypotrichia</taxon>
        <taxon>Euplotida</taxon>
        <taxon>Euplotidae</taxon>
        <taxon>Moneuplotes</taxon>
    </lineage>
</organism>
<reference evidence="2" key="1">
    <citation type="submission" date="2023-07" db="EMBL/GenBank/DDBJ databases">
        <authorList>
            <consortium name="AG Swart"/>
            <person name="Singh M."/>
            <person name="Singh A."/>
            <person name="Seah K."/>
            <person name="Emmerich C."/>
        </authorList>
    </citation>
    <scope>NUCLEOTIDE SEQUENCE</scope>
    <source>
        <strain evidence="2">DP1</strain>
    </source>
</reference>
<feature type="region of interest" description="Disordered" evidence="1">
    <location>
        <begin position="141"/>
        <end position="161"/>
    </location>
</feature>
<proteinExistence type="predicted"/>
<keyword evidence="3" id="KW-1185">Reference proteome</keyword>
<feature type="region of interest" description="Disordered" evidence="1">
    <location>
        <begin position="88"/>
        <end position="120"/>
    </location>
</feature>
<feature type="compositionally biased region" description="Basic residues" evidence="1">
    <location>
        <begin position="90"/>
        <end position="99"/>
    </location>
</feature>
<name>A0AAD1XF35_EUPCR</name>
<comment type="caution">
    <text evidence="2">The sequence shown here is derived from an EMBL/GenBank/DDBJ whole genome shotgun (WGS) entry which is preliminary data.</text>
</comment>
<dbReference type="AlphaFoldDB" id="A0AAD1XF35"/>
<gene>
    <name evidence="2" type="ORF">ECRASSUSDP1_LOCUS10369</name>
</gene>
<feature type="compositionally biased region" description="Basic residues" evidence="1">
    <location>
        <begin position="141"/>
        <end position="150"/>
    </location>
</feature>
<sequence length="211" mass="24385">MQIINGIIKKKLLQLDKSSQAGATSRNKSQIGEKKGLKFHSSNSGWVFNKKKFKKYQQGFQFLTQNNEKKKKKSGEFEIPLLPCLPERSRRIKRNKSKRGISLPSKSNIATERKRSVVNKSQGRLSKYSDIVLKPLDYKKKRSSRKHLRSRQYSSISMPKGRSVNRDRAKIICSNNNLVRRISSIASLNRDTLLRASREGMIDQIRKQYFG</sequence>
<dbReference type="Proteomes" id="UP001295684">
    <property type="component" value="Unassembled WGS sequence"/>
</dbReference>
<evidence type="ECO:0000313" key="2">
    <source>
        <dbReference type="EMBL" id="CAI2369072.1"/>
    </source>
</evidence>